<dbReference type="Proteomes" id="UP000516369">
    <property type="component" value="Plasmid unnamed"/>
</dbReference>
<gene>
    <name evidence="2" type="ORF">HQ394_19150</name>
</gene>
<name>A0A7H1N6X1_9PROT</name>
<sequence>MPAAFGGEPLATGCRRRPIDPWRQVERRAVTPLPQLPAKRRVADETGPCWTPRR</sequence>
<evidence type="ECO:0000313" key="3">
    <source>
        <dbReference type="Proteomes" id="UP000516369"/>
    </source>
</evidence>
<proteinExistence type="predicted"/>
<feature type="region of interest" description="Disordered" evidence="1">
    <location>
        <begin position="28"/>
        <end position="54"/>
    </location>
</feature>
<reference evidence="2 3" key="1">
    <citation type="submission" date="2020-05" db="EMBL/GenBank/DDBJ databases">
        <title>Complete closed genome sequence of Defluviicoccus vanus.</title>
        <authorList>
            <person name="Bessarab I."/>
            <person name="Arumugam K."/>
            <person name="Maszenan A.M."/>
            <person name="Seviour R.J."/>
            <person name="Williams R.B."/>
        </authorList>
    </citation>
    <scope>NUCLEOTIDE SEQUENCE [LARGE SCALE GENOMIC DNA]</scope>
    <source>
        <strain evidence="2 3">Ben 114</strain>
        <plasmid evidence="2 3">unnamed</plasmid>
    </source>
</reference>
<protein>
    <submittedName>
        <fullName evidence="2">Uncharacterized protein</fullName>
    </submittedName>
</protein>
<keyword evidence="2" id="KW-0614">Plasmid</keyword>
<geneLocation type="plasmid" evidence="2 3">
    <name>unnamed</name>
</geneLocation>
<evidence type="ECO:0000256" key="1">
    <source>
        <dbReference type="SAM" id="MobiDB-lite"/>
    </source>
</evidence>
<keyword evidence="3" id="KW-1185">Reference proteome</keyword>
<dbReference type="KEGG" id="dvn:HQ394_19150"/>
<evidence type="ECO:0000313" key="2">
    <source>
        <dbReference type="EMBL" id="QNT71457.1"/>
    </source>
</evidence>
<dbReference type="EMBL" id="CP053924">
    <property type="protein sequence ID" value="QNT71457.1"/>
    <property type="molecule type" value="Genomic_DNA"/>
</dbReference>
<accession>A0A7H1N6X1</accession>
<dbReference type="AlphaFoldDB" id="A0A7H1N6X1"/>
<organism evidence="2 3">
    <name type="scientific">Defluviicoccus vanus</name>
    <dbReference type="NCBI Taxonomy" id="111831"/>
    <lineage>
        <taxon>Bacteria</taxon>
        <taxon>Pseudomonadati</taxon>
        <taxon>Pseudomonadota</taxon>
        <taxon>Alphaproteobacteria</taxon>
        <taxon>Rhodospirillales</taxon>
        <taxon>Rhodospirillaceae</taxon>
        <taxon>Defluviicoccus</taxon>
    </lineage>
</organism>